<keyword evidence="3" id="KW-0378">Hydrolase</keyword>
<dbReference type="InterPro" id="IPR036514">
    <property type="entry name" value="SGNH_hydro_sf"/>
</dbReference>
<reference evidence="3 4" key="2">
    <citation type="journal article" date="2012" name="Environ. Microbiol.">
        <title>Characterization of the first alginolytic operons in a marine bacterium: from their emergence in marine Flavobacteriia to their independent transfers to marine Proteobacteria and human gut Bacteroides.</title>
        <authorList>
            <person name="Thomas F."/>
            <person name="Barbeyron T."/>
            <person name="Tonon T."/>
            <person name="Genicot S."/>
            <person name="Czjzek M."/>
            <person name="Michel G."/>
        </authorList>
    </citation>
    <scope>NUCLEOTIDE SEQUENCE [LARGE SCALE GENOMIC DNA]</scope>
    <source>
        <strain evidence="4">DSM 12802 / CCUG 47099 / CIP 106680 / NCIMB 13871 / Dsij</strain>
    </source>
</reference>
<evidence type="ECO:0000256" key="1">
    <source>
        <dbReference type="SAM" id="SignalP"/>
    </source>
</evidence>
<dbReference type="Gene3D" id="3.40.50.1110">
    <property type="entry name" value="SGNH hydrolase"/>
    <property type="match status" value="2"/>
</dbReference>
<gene>
    <name evidence="3" type="ordered locus">zobellia_3454</name>
</gene>
<dbReference type="PANTHER" id="PTHR30383:SF5">
    <property type="entry name" value="SGNH HYDROLASE-TYPE ESTERASE DOMAIN-CONTAINING PROTEIN"/>
    <property type="match status" value="1"/>
</dbReference>
<dbReference type="OrthoDB" id="9794725at2"/>
<reference evidence="4" key="1">
    <citation type="submission" date="2009-07" db="EMBL/GenBank/DDBJ databases">
        <title>Complete genome sequence of Zobellia galactanivorans Dsij.</title>
        <authorList>
            <consortium name="Genoscope - CEA"/>
        </authorList>
    </citation>
    <scope>NUCLEOTIDE SEQUENCE [LARGE SCALE GENOMIC DNA]</scope>
    <source>
        <strain evidence="4">DSM 12802 / CCUG 47099 / CIP 106680 / NCIMB 13871 / Dsij</strain>
    </source>
</reference>
<dbReference type="EC" id="3.1.1.-" evidence="3"/>
<dbReference type="STRING" id="63186.ZOBELLIA_3454"/>
<dbReference type="Pfam" id="PF13472">
    <property type="entry name" value="Lipase_GDSL_2"/>
    <property type="match status" value="1"/>
</dbReference>
<dbReference type="PANTHER" id="PTHR30383">
    <property type="entry name" value="THIOESTERASE 1/PROTEASE 1/LYSOPHOSPHOLIPASE L1"/>
    <property type="match status" value="1"/>
</dbReference>
<evidence type="ECO:0000313" key="3">
    <source>
        <dbReference type="EMBL" id="CAZ97592.1"/>
    </source>
</evidence>
<dbReference type="RefSeq" id="WP_013994782.1">
    <property type="nucleotide sequence ID" value="NC_015844.1"/>
</dbReference>
<evidence type="ECO:0000259" key="2">
    <source>
        <dbReference type="Pfam" id="PF13472"/>
    </source>
</evidence>
<accession>G0L122</accession>
<organism evidence="3 4">
    <name type="scientific">Zobellia galactanivorans (strain DSM 12802 / CCUG 47099 / CIP 106680 / NCIMB 13871 / Dsij)</name>
    <dbReference type="NCBI Taxonomy" id="63186"/>
    <lineage>
        <taxon>Bacteria</taxon>
        <taxon>Pseudomonadati</taxon>
        <taxon>Bacteroidota</taxon>
        <taxon>Flavobacteriia</taxon>
        <taxon>Flavobacteriales</taxon>
        <taxon>Flavobacteriaceae</taxon>
        <taxon>Zobellia</taxon>
    </lineage>
</organism>
<dbReference type="EMBL" id="FP476056">
    <property type="protein sequence ID" value="CAZ97592.1"/>
    <property type="molecule type" value="Genomic_DNA"/>
</dbReference>
<evidence type="ECO:0000313" key="4">
    <source>
        <dbReference type="Proteomes" id="UP000008898"/>
    </source>
</evidence>
<feature type="signal peptide" evidence="1">
    <location>
        <begin position="1"/>
        <end position="23"/>
    </location>
</feature>
<dbReference type="InterPro" id="IPR013830">
    <property type="entry name" value="SGNH_hydro"/>
</dbReference>
<keyword evidence="4" id="KW-1185">Reference proteome</keyword>
<sequence>MKLLKVNIGVIFLFLLAVNTALAQIRNAGVSGNTTLDLLQRSDTDVLEHRPDFVILLVGTNDMLNSKKMISYASYKNNLWEIVKRIKEVGASVLLMSPPPVDSVYLFQRHDRRLFKEAPNVKLDTARKIVEGVAHDNGVGYLDLYQAFGKMNLPEHNKDLFFRNEGNSGAKDGVHPTALGYRFIAESVFHFLKENQFIGENKKIVCFGDSITYGSGVKNGGTVIGENYPAVLAQLIEENYK</sequence>
<dbReference type="KEGG" id="zga:ZOBELLIA_3454"/>
<dbReference type="InterPro" id="IPR051532">
    <property type="entry name" value="Ester_Hydrolysis_Enzymes"/>
</dbReference>
<protein>
    <submittedName>
        <fullName evidence="3">Acetylesterase, lipase-GDSL family</fullName>
        <ecNumber evidence="3">3.1.1.-</ecNumber>
    </submittedName>
</protein>
<dbReference type="HOGENOM" id="CLU_1151447_0_0_10"/>
<feature type="chain" id="PRO_5003402521" evidence="1">
    <location>
        <begin position="24"/>
        <end position="241"/>
    </location>
</feature>
<proteinExistence type="predicted"/>
<name>G0L122_ZOBGA</name>
<feature type="domain" description="SGNH hydrolase-type esterase" evidence="2">
    <location>
        <begin position="16"/>
        <end position="182"/>
    </location>
</feature>
<dbReference type="GO" id="GO:0004622">
    <property type="term" value="F:phosphatidylcholine lysophospholipase activity"/>
    <property type="evidence" value="ECO:0007669"/>
    <property type="project" value="TreeGrafter"/>
</dbReference>
<dbReference type="Proteomes" id="UP000008898">
    <property type="component" value="Chromosome"/>
</dbReference>
<dbReference type="PATRIC" id="fig|63186.3.peg.3366"/>
<keyword evidence="1" id="KW-0732">Signal</keyword>
<dbReference type="AlphaFoldDB" id="G0L122"/>
<dbReference type="SUPFAM" id="SSF52266">
    <property type="entry name" value="SGNH hydrolase"/>
    <property type="match status" value="2"/>
</dbReference>